<dbReference type="EMBL" id="JAAXEP010000003">
    <property type="protein sequence ID" value="MBY5627788.1"/>
    <property type="molecule type" value="Genomic_DNA"/>
</dbReference>
<sequence length="223" mass="25043">MQTDDLPNYRFTAKIPRYRDTPQKVEMAYVIEDRGLSVTRGRSVSLVPWTSLRFLHLHVTSGVGTTGFPVYSARLRTLFVSREISSLDWLGETGVDRSADYVRFMEELIPFAAARNPPLRLRYGGDPMLETAIPMVLTLFVAPLVLILFIVVKLPLGVLAIAWKKPLAKLAPWLFSTGFGVALNALPWSSGKPFEAHDLPAAELPMRYREGAVYKSHVDLDQR</sequence>
<dbReference type="RefSeq" id="WP_222259845.1">
    <property type="nucleotide sequence ID" value="NZ_JAAXEB010000003.1"/>
</dbReference>
<keyword evidence="1" id="KW-0472">Membrane</keyword>
<reference evidence="2" key="1">
    <citation type="submission" date="2020-04" db="EMBL/GenBank/DDBJ databases">
        <title>Global-level population genomics supports evidence of horizontal gene transfer on evolution of Rhizobia in Lentils.</title>
        <authorList>
            <person name="Gai Y."/>
            <person name="Cook D."/>
            <person name="Riely B."/>
        </authorList>
    </citation>
    <scope>NUCLEOTIDE SEQUENCE</scope>
    <source>
        <strain evidence="2">Derici101B</strain>
    </source>
</reference>
<evidence type="ECO:0000256" key="1">
    <source>
        <dbReference type="SAM" id="Phobius"/>
    </source>
</evidence>
<keyword evidence="1" id="KW-0812">Transmembrane</keyword>
<protein>
    <submittedName>
        <fullName evidence="2">Uncharacterized protein</fullName>
    </submittedName>
</protein>
<proteinExistence type="predicted"/>
<comment type="caution">
    <text evidence="2">The sequence shown here is derived from an EMBL/GenBank/DDBJ whole genome shotgun (WGS) entry which is preliminary data.</text>
</comment>
<dbReference type="Proteomes" id="UP000825699">
    <property type="component" value="Unassembled WGS sequence"/>
</dbReference>
<keyword evidence="1" id="KW-1133">Transmembrane helix</keyword>
<evidence type="ECO:0000313" key="3">
    <source>
        <dbReference type="Proteomes" id="UP000825699"/>
    </source>
</evidence>
<gene>
    <name evidence="2" type="ORF">HFO42_06595</name>
</gene>
<name>A0AAJ1EC44_RHILE</name>
<accession>A0AAJ1EC44</accession>
<feature type="transmembrane region" description="Helical" evidence="1">
    <location>
        <begin position="132"/>
        <end position="163"/>
    </location>
</feature>
<feature type="transmembrane region" description="Helical" evidence="1">
    <location>
        <begin position="170"/>
        <end position="189"/>
    </location>
</feature>
<dbReference type="AlphaFoldDB" id="A0AAJ1EC44"/>
<evidence type="ECO:0000313" key="2">
    <source>
        <dbReference type="EMBL" id="MBY5627788.1"/>
    </source>
</evidence>
<organism evidence="2 3">
    <name type="scientific">Rhizobium leguminosarum</name>
    <dbReference type="NCBI Taxonomy" id="384"/>
    <lineage>
        <taxon>Bacteria</taxon>
        <taxon>Pseudomonadati</taxon>
        <taxon>Pseudomonadota</taxon>
        <taxon>Alphaproteobacteria</taxon>
        <taxon>Hyphomicrobiales</taxon>
        <taxon>Rhizobiaceae</taxon>
        <taxon>Rhizobium/Agrobacterium group</taxon>
        <taxon>Rhizobium</taxon>
    </lineage>
</organism>